<evidence type="ECO:0000256" key="2">
    <source>
        <dbReference type="SAM" id="MobiDB-lite"/>
    </source>
</evidence>
<dbReference type="AlphaFoldDB" id="A0A2J6REV6"/>
<feature type="compositionally biased region" description="Polar residues" evidence="2">
    <location>
        <begin position="1"/>
        <end position="12"/>
    </location>
</feature>
<evidence type="ECO:0000256" key="1">
    <source>
        <dbReference type="SAM" id="Coils"/>
    </source>
</evidence>
<dbReference type="Proteomes" id="UP000235786">
    <property type="component" value="Unassembled WGS sequence"/>
</dbReference>
<sequence>MNQQQYPQNFAQGGQYFQPDPPHQYGGSFANGEQSYPSFPAGPYHGQFQNQQHFPSDSNATYNNNFQNAQQPYQNMQCPLQSTPFPPTQDTLSQQSTKIITLTRENQTLIQQNNNLVQRNRNLTQDMSTLNQQFSADQSQIWYLNQQLGDMTKVLRDEQVRGQDAVRRIRELEAEERRVKAKHLLELQEGKRELAKVKKEGFEFRNEAEQSMAMIRNEHEEEMRKIHEQNEGRMSKLVGKMVVFVLLVLVFNHTRITSLKTSRTALKTDLDSLRISHLVALSQREQLSEHLDEQTYEWECRLYRLDNLEQRFPDLEAGTEYAVTMRLGFLRSGRSGAANYEHIKRRNRAAHDGNMELDQALIRLGYLSPEEIGFCNERYGVDIQQYVGSPRQTEVLNMHASIGTELLLQKDLNEELEIPLARFQELERDLWRFHEMLERNPPSQENVQDVFEANADIVPAIIEEMREIVKLFQKGKKRDCKHSGW</sequence>
<keyword evidence="1" id="KW-0175">Coiled coil</keyword>
<feature type="coiled-coil region" evidence="1">
    <location>
        <begin position="99"/>
        <end position="225"/>
    </location>
</feature>
<protein>
    <submittedName>
        <fullName evidence="3">Uncharacterized protein</fullName>
    </submittedName>
</protein>
<organism evidence="3 4">
    <name type="scientific">Hyaloscypha variabilis (strain UAMH 11265 / GT02V1 / F)</name>
    <name type="common">Meliniomyces variabilis</name>
    <dbReference type="NCBI Taxonomy" id="1149755"/>
    <lineage>
        <taxon>Eukaryota</taxon>
        <taxon>Fungi</taxon>
        <taxon>Dikarya</taxon>
        <taxon>Ascomycota</taxon>
        <taxon>Pezizomycotina</taxon>
        <taxon>Leotiomycetes</taxon>
        <taxon>Helotiales</taxon>
        <taxon>Hyaloscyphaceae</taxon>
        <taxon>Hyaloscypha</taxon>
        <taxon>Hyaloscypha variabilis</taxon>
    </lineage>
</organism>
<dbReference type="OrthoDB" id="10508459at2759"/>
<reference evidence="3 4" key="1">
    <citation type="submission" date="2016-04" db="EMBL/GenBank/DDBJ databases">
        <title>A degradative enzymes factory behind the ericoid mycorrhizal symbiosis.</title>
        <authorList>
            <consortium name="DOE Joint Genome Institute"/>
            <person name="Martino E."/>
            <person name="Morin E."/>
            <person name="Grelet G."/>
            <person name="Kuo A."/>
            <person name="Kohler A."/>
            <person name="Daghino S."/>
            <person name="Barry K."/>
            <person name="Choi C."/>
            <person name="Cichocki N."/>
            <person name="Clum A."/>
            <person name="Copeland A."/>
            <person name="Hainaut M."/>
            <person name="Haridas S."/>
            <person name="Labutti K."/>
            <person name="Lindquist E."/>
            <person name="Lipzen A."/>
            <person name="Khouja H.-R."/>
            <person name="Murat C."/>
            <person name="Ohm R."/>
            <person name="Olson A."/>
            <person name="Spatafora J."/>
            <person name="Veneault-Fourrey C."/>
            <person name="Henrissat B."/>
            <person name="Grigoriev I."/>
            <person name="Martin F."/>
            <person name="Perotto S."/>
        </authorList>
    </citation>
    <scope>NUCLEOTIDE SEQUENCE [LARGE SCALE GENOMIC DNA]</scope>
    <source>
        <strain evidence="3 4">F</strain>
    </source>
</reference>
<name>A0A2J6REV6_HYAVF</name>
<feature type="compositionally biased region" description="Polar residues" evidence="2">
    <location>
        <begin position="47"/>
        <end position="65"/>
    </location>
</feature>
<accession>A0A2J6REV6</accession>
<gene>
    <name evidence="3" type="ORF">L207DRAFT_586692</name>
</gene>
<keyword evidence="4" id="KW-1185">Reference proteome</keyword>
<dbReference type="EMBL" id="KZ613950">
    <property type="protein sequence ID" value="PMD37013.1"/>
    <property type="molecule type" value="Genomic_DNA"/>
</dbReference>
<evidence type="ECO:0000313" key="4">
    <source>
        <dbReference type="Proteomes" id="UP000235786"/>
    </source>
</evidence>
<evidence type="ECO:0000313" key="3">
    <source>
        <dbReference type="EMBL" id="PMD37013.1"/>
    </source>
</evidence>
<feature type="region of interest" description="Disordered" evidence="2">
    <location>
        <begin position="1"/>
        <end position="65"/>
    </location>
</feature>
<proteinExistence type="predicted"/>